<evidence type="ECO:0000256" key="1">
    <source>
        <dbReference type="SAM" id="Phobius"/>
    </source>
</evidence>
<dbReference type="AlphaFoldDB" id="A0A177LT38"/>
<keyword evidence="1" id="KW-0812">Transmembrane</keyword>
<dbReference type="OrthoDB" id="5563569at2"/>
<evidence type="ECO:0000313" key="2">
    <source>
        <dbReference type="EMBL" id="OAH96530.1"/>
    </source>
</evidence>
<dbReference type="EMBL" id="LUUG01000131">
    <property type="protein sequence ID" value="OAH96530.1"/>
    <property type="molecule type" value="Genomic_DNA"/>
</dbReference>
<accession>A0A177LT38</accession>
<sequence>MKACDQCNTTQHNDDPVFIANDFKNASLWYRLTAVSLIYLPIFTWPFVLASAWITYLHLRMLGAKNIRPLSSFLPDRKSHRYDMKTQITMQPKSMLNPVRAKTFWVANCTWYCPYSVGLFEWHSYLVKVVENWWCPFQHERKNTHYQSGAINQSFWHIYPEAAVKLHPEDYENPIWNSEFKGKVQAEITPLNKE</sequence>
<evidence type="ECO:0000313" key="3">
    <source>
        <dbReference type="Proteomes" id="UP000078090"/>
    </source>
</evidence>
<protein>
    <submittedName>
        <fullName evidence="2">Uncharacterized protein</fullName>
    </submittedName>
</protein>
<feature type="transmembrane region" description="Helical" evidence="1">
    <location>
        <begin position="37"/>
        <end position="59"/>
    </location>
</feature>
<keyword evidence="1" id="KW-0472">Membrane</keyword>
<keyword evidence="1" id="KW-1133">Transmembrane helix</keyword>
<comment type="caution">
    <text evidence="2">The sequence shown here is derived from an EMBL/GenBank/DDBJ whole genome shotgun (WGS) entry which is preliminary data.</text>
</comment>
<dbReference type="RefSeq" id="WP_064010740.1">
    <property type="nucleotide sequence ID" value="NZ_LUUG01000131.1"/>
</dbReference>
<proteinExistence type="predicted"/>
<organism evidence="2 3">
    <name type="scientific">Methylomonas methanica</name>
    <dbReference type="NCBI Taxonomy" id="421"/>
    <lineage>
        <taxon>Bacteria</taxon>
        <taxon>Pseudomonadati</taxon>
        <taxon>Pseudomonadota</taxon>
        <taxon>Gammaproteobacteria</taxon>
        <taxon>Methylococcales</taxon>
        <taxon>Methylococcaceae</taxon>
        <taxon>Methylomonas</taxon>
    </lineage>
</organism>
<name>A0A177LT38_METMH</name>
<reference evidence="2 3" key="1">
    <citation type="submission" date="2016-03" db="EMBL/GenBank/DDBJ databases">
        <authorList>
            <person name="Ploux O."/>
        </authorList>
    </citation>
    <scope>NUCLEOTIDE SEQUENCE [LARGE SCALE GENOMIC DNA]</scope>
    <source>
        <strain evidence="2 3">R-45363</strain>
    </source>
</reference>
<gene>
    <name evidence="2" type="ORF">A1332_22385</name>
</gene>
<dbReference type="Proteomes" id="UP000078090">
    <property type="component" value="Unassembled WGS sequence"/>
</dbReference>